<dbReference type="FunCoup" id="A0A194R0V3">
    <property type="interactions" value="67"/>
</dbReference>
<accession>A0A194R0V3</accession>
<dbReference type="AlphaFoldDB" id="A0A194R0V3"/>
<dbReference type="PANTHER" id="PTHR21261:SF17">
    <property type="entry name" value="BEAT VI"/>
    <property type="match status" value="1"/>
</dbReference>
<keyword evidence="3" id="KW-1185">Reference proteome</keyword>
<dbReference type="InParanoid" id="A0A194R0V3"/>
<organism evidence="2 3">
    <name type="scientific">Papilio machaon</name>
    <name type="common">Old World swallowtail butterfly</name>
    <dbReference type="NCBI Taxonomy" id="76193"/>
    <lineage>
        <taxon>Eukaryota</taxon>
        <taxon>Metazoa</taxon>
        <taxon>Ecdysozoa</taxon>
        <taxon>Arthropoda</taxon>
        <taxon>Hexapoda</taxon>
        <taxon>Insecta</taxon>
        <taxon>Pterygota</taxon>
        <taxon>Neoptera</taxon>
        <taxon>Endopterygota</taxon>
        <taxon>Lepidoptera</taxon>
        <taxon>Glossata</taxon>
        <taxon>Ditrysia</taxon>
        <taxon>Papilionoidea</taxon>
        <taxon>Papilionidae</taxon>
        <taxon>Papilioninae</taxon>
        <taxon>Papilio</taxon>
    </lineage>
</organism>
<dbReference type="PROSITE" id="PS50835">
    <property type="entry name" value="IG_LIKE"/>
    <property type="match status" value="1"/>
</dbReference>
<dbReference type="FunFam" id="2.60.40.10:FF:000437">
    <property type="entry name" value="Beat-IIIc, isoform A"/>
    <property type="match status" value="1"/>
</dbReference>
<dbReference type="Gene3D" id="2.60.40.10">
    <property type="entry name" value="Immunoglobulins"/>
    <property type="match status" value="1"/>
</dbReference>
<dbReference type="PANTHER" id="PTHR21261">
    <property type="entry name" value="BEAT PROTEIN"/>
    <property type="match status" value="1"/>
</dbReference>
<evidence type="ECO:0000259" key="1">
    <source>
        <dbReference type="PROSITE" id="PS50835"/>
    </source>
</evidence>
<gene>
    <name evidence="2" type="ORF">RR48_14971</name>
</gene>
<dbReference type="InterPro" id="IPR036179">
    <property type="entry name" value="Ig-like_dom_sf"/>
</dbReference>
<reference evidence="2 3" key="1">
    <citation type="journal article" date="2015" name="Nat. Commun.">
        <title>Outbred genome sequencing and CRISPR/Cas9 gene editing in butterflies.</title>
        <authorList>
            <person name="Li X."/>
            <person name="Fan D."/>
            <person name="Zhang W."/>
            <person name="Liu G."/>
            <person name="Zhang L."/>
            <person name="Zhao L."/>
            <person name="Fang X."/>
            <person name="Chen L."/>
            <person name="Dong Y."/>
            <person name="Chen Y."/>
            <person name="Ding Y."/>
            <person name="Zhao R."/>
            <person name="Feng M."/>
            <person name="Zhu Y."/>
            <person name="Feng Y."/>
            <person name="Jiang X."/>
            <person name="Zhu D."/>
            <person name="Xiang H."/>
            <person name="Feng X."/>
            <person name="Li S."/>
            <person name="Wang J."/>
            <person name="Zhang G."/>
            <person name="Kronforst M.R."/>
            <person name="Wang W."/>
        </authorList>
    </citation>
    <scope>NUCLEOTIDE SEQUENCE [LARGE SCALE GENOMIC DNA]</scope>
    <source>
        <strain evidence="2">Ya'a_city_454_Pm</strain>
        <tissue evidence="2">Whole body</tissue>
    </source>
</reference>
<name>A0A194R0V3_PAPMA</name>
<dbReference type="Proteomes" id="UP000053240">
    <property type="component" value="Unassembled WGS sequence"/>
</dbReference>
<evidence type="ECO:0000313" key="3">
    <source>
        <dbReference type="Proteomes" id="UP000053240"/>
    </source>
</evidence>
<evidence type="ECO:0000313" key="2">
    <source>
        <dbReference type="EMBL" id="KPJ11332.1"/>
    </source>
</evidence>
<dbReference type="InterPro" id="IPR007110">
    <property type="entry name" value="Ig-like_dom"/>
</dbReference>
<dbReference type="STRING" id="76193.A0A194R0V3"/>
<feature type="domain" description="Ig-like" evidence="1">
    <location>
        <begin position="49"/>
        <end position="133"/>
    </location>
</feature>
<proteinExistence type="predicted"/>
<dbReference type="EMBL" id="KQ460883">
    <property type="protein sequence ID" value="KPJ11332.1"/>
    <property type="molecule type" value="Genomic_DNA"/>
</dbReference>
<sequence>MAVSSGMEVIPAAGSRILVAIFAAICWSVGVGGLHNLEINVPSAVLVDETVTLECSWQLEDEEALYSVKWYRGKEEFYRYIPKELPHTRVFPLPGIEVDISRSGARRVVLQQATPAMAGRFRCEVSADAPTFHTEIRSAPLEVVEPPEWGPKLVSDRSWYGVGSNLRATCASPPSYPSVNLTFALNGEEIDIESITHELPPWFKWDSPLKSESTTTERSDDEMNFNVFHDEENLQYLDETYINLHKEEIRRPSKESLKQIFERTGPDNRTPTVGVVSFVVRTEAFERGSLRLTCIANIYNLYAARTELIFDMEQPEVASVLGVRNKSTDLVYVETYEVFISDFPLEVVTNSDFEQSRYDSRRKSGSFRKGLTASTSDLFESYLTQKIHGGTGPGIVAIDGGGLRPAVDKSRLIMMMMILGLPSRL</sequence>
<protein>
    <recommendedName>
        <fullName evidence="1">Ig-like domain-containing protein</fullName>
    </recommendedName>
</protein>
<dbReference type="InterPro" id="IPR013783">
    <property type="entry name" value="Ig-like_fold"/>
</dbReference>
<dbReference type="SUPFAM" id="SSF48726">
    <property type="entry name" value="Immunoglobulin"/>
    <property type="match status" value="1"/>
</dbReference>